<dbReference type="eggNOG" id="ENOG5032ZAG">
    <property type="taxonomic scope" value="Bacteria"/>
</dbReference>
<comment type="caution">
    <text evidence="2">The sequence shown here is derived from an EMBL/GenBank/DDBJ whole genome shotgun (WGS) entry which is preliminary data.</text>
</comment>
<dbReference type="EMBL" id="ADFR01000002">
    <property type="protein sequence ID" value="EFC06138.1"/>
    <property type="molecule type" value="Genomic_DNA"/>
</dbReference>
<feature type="transmembrane region" description="Helical" evidence="1">
    <location>
        <begin position="32"/>
        <end position="55"/>
    </location>
</feature>
<keyword evidence="1" id="KW-0812">Transmembrane</keyword>
<sequence length="119" mass="13698">MTKEERAEKWFRHIPGSENISMEKKMEVCKRVALKIMIVFLVIFLLEFVSLLMIGDGAFLNWLSNLLNKINAGTRTYIVTALVGILSVSPFTILPFMVIVPLKNQWIKAEVNKLMNENR</sequence>
<evidence type="ECO:0000313" key="3">
    <source>
        <dbReference type="Proteomes" id="UP000005017"/>
    </source>
</evidence>
<evidence type="ECO:0000313" key="2">
    <source>
        <dbReference type="EMBL" id="EFC06138.1"/>
    </source>
</evidence>
<protein>
    <submittedName>
        <fullName evidence="2">Uncharacterized protein</fullName>
    </submittedName>
</protein>
<dbReference type="Proteomes" id="UP000005017">
    <property type="component" value="Unassembled WGS sequence"/>
</dbReference>
<keyword evidence="1" id="KW-1133">Transmembrane helix</keyword>
<reference evidence="3" key="1">
    <citation type="submission" date="2009-12" db="EMBL/GenBank/DDBJ databases">
        <title>Sequence of Clostridiales genomosp. BVAB3 str. UPII9-5.</title>
        <authorList>
            <person name="Madupu R."/>
            <person name="Durkin A.S."/>
            <person name="Torralba M."/>
            <person name="Methe B."/>
            <person name="Sutton G.G."/>
            <person name="Strausberg R.L."/>
            <person name="Nelson K.E."/>
        </authorList>
    </citation>
    <scope>NUCLEOTIDE SEQUENCE [LARGE SCALE GENOMIC DNA]</scope>
    <source>
        <strain evidence="3">W1219</strain>
    </source>
</reference>
<evidence type="ECO:0000256" key="1">
    <source>
        <dbReference type="SAM" id="Phobius"/>
    </source>
</evidence>
<dbReference type="RefSeq" id="WP_006626483.1">
    <property type="nucleotide sequence ID" value="NZ_ADFR01000002.1"/>
</dbReference>
<organism evidence="2 3">
    <name type="scientific">Bulleidia extructa W1219</name>
    <dbReference type="NCBI Taxonomy" id="679192"/>
    <lineage>
        <taxon>Bacteria</taxon>
        <taxon>Bacillati</taxon>
        <taxon>Bacillota</taxon>
        <taxon>Erysipelotrichia</taxon>
        <taxon>Erysipelotrichales</taxon>
        <taxon>Erysipelotrichaceae</taxon>
        <taxon>Bulleidia</taxon>
    </lineage>
</organism>
<keyword evidence="3" id="KW-1185">Reference proteome</keyword>
<gene>
    <name evidence="2" type="ORF">HMPREF9013_0833</name>
</gene>
<accession>D2MM62</accession>
<dbReference type="AlphaFoldDB" id="D2MM62"/>
<dbReference type="OrthoDB" id="355909at2"/>
<feature type="transmembrane region" description="Helical" evidence="1">
    <location>
        <begin position="75"/>
        <end position="100"/>
    </location>
</feature>
<keyword evidence="1" id="KW-0472">Membrane</keyword>
<name>D2MM62_9FIRM</name>
<proteinExistence type="predicted"/>
<dbReference type="STRING" id="679192.HMPREF9013_0833"/>